<sequence>MFGSTLKNEDVLTHDEYVDSFQKDLREAVRIAQANTTEAQKKQARQYNKRVKGTALEIGDRVLLANRKERGKGKLADLWDSTVYVITWKDPSVHIYRVEDPTTKKSKVVHRNFILPVNFLPVGQTDEMSTVASTASEEDINADSGDERPVFDVDEDSEDRRTAVWILEGQNPEGPTEAEGQKSSGPEDGVNMREAAPQSPAKDMISGQAAKSSTGSSSMMPGDDSSDPSEDDTSRKATSVSSLDGISSGSSSVSGSVCIRSTKKRMSNQREVERRNSQTSELTDTVLRPSEGTLRTRTGRVVKPVRRLLESMSQVIAEPDKREHLAALIQALSTFVEVIVPQ</sequence>
<organism evidence="2 3">
    <name type="scientific">Salmo salar</name>
    <name type="common">Atlantic salmon</name>
    <dbReference type="NCBI Taxonomy" id="8030"/>
    <lineage>
        <taxon>Eukaryota</taxon>
        <taxon>Metazoa</taxon>
        <taxon>Chordata</taxon>
        <taxon>Craniata</taxon>
        <taxon>Vertebrata</taxon>
        <taxon>Euteleostomi</taxon>
        <taxon>Actinopterygii</taxon>
        <taxon>Neopterygii</taxon>
        <taxon>Teleostei</taxon>
        <taxon>Protacanthopterygii</taxon>
        <taxon>Salmoniformes</taxon>
        <taxon>Salmonidae</taxon>
        <taxon>Salmoninae</taxon>
        <taxon>Salmo</taxon>
    </lineage>
</organism>
<dbReference type="GeneID" id="106607611"/>
<accession>A0ABM3F066</accession>
<name>A0ABM3F066_SALSA</name>
<evidence type="ECO:0000256" key="1">
    <source>
        <dbReference type="SAM" id="MobiDB-lite"/>
    </source>
</evidence>
<evidence type="ECO:0000313" key="2">
    <source>
        <dbReference type="Proteomes" id="UP001652741"/>
    </source>
</evidence>
<feature type="compositionally biased region" description="Low complexity" evidence="1">
    <location>
        <begin position="239"/>
        <end position="257"/>
    </location>
</feature>
<dbReference type="Proteomes" id="UP001652741">
    <property type="component" value="Chromosome ssa06"/>
</dbReference>
<feature type="region of interest" description="Disordered" evidence="1">
    <location>
        <begin position="129"/>
        <end position="283"/>
    </location>
</feature>
<proteinExistence type="predicted"/>
<feature type="compositionally biased region" description="Low complexity" evidence="1">
    <location>
        <begin position="212"/>
        <end position="223"/>
    </location>
</feature>
<protein>
    <submittedName>
        <fullName evidence="3">Uncharacterized protein</fullName>
    </submittedName>
</protein>
<gene>
    <name evidence="3" type="primary">LOC106607611</name>
</gene>
<keyword evidence="2" id="KW-1185">Reference proteome</keyword>
<reference evidence="3" key="1">
    <citation type="submission" date="2025-08" db="UniProtKB">
        <authorList>
            <consortium name="RefSeq"/>
        </authorList>
    </citation>
    <scope>IDENTIFICATION</scope>
</reference>
<dbReference type="RefSeq" id="XP_045576705.1">
    <property type="nucleotide sequence ID" value="XM_045720749.1"/>
</dbReference>
<evidence type="ECO:0000313" key="3">
    <source>
        <dbReference type="RefSeq" id="XP_045576705.1"/>
    </source>
</evidence>